<dbReference type="GO" id="GO:0005737">
    <property type="term" value="C:cytoplasm"/>
    <property type="evidence" value="ECO:0007669"/>
    <property type="project" value="TreeGrafter"/>
</dbReference>
<comment type="catalytic activity">
    <reaction evidence="8">
        <text>L-seryl-[protein] + ATP = O-phospho-L-seryl-[protein] + ADP + H(+)</text>
        <dbReference type="Rhea" id="RHEA:17989"/>
        <dbReference type="Rhea" id="RHEA-COMP:9863"/>
        <dbReference type="Rhea" id="RHEA-COMP:11604"/>
        <dbReference type="ChEBI" id="CHEBI:15378"/>
        <dbReference type="ChEBI" id="CHEBI:29999"/>
        <dbReference type="ChEBI" id="CHEBI:30616"/>
        <dbReference type="ChEBI" id="CHEBI:83421"/>
        <dbReference type="ChEBI" id="CHEBI:456216"/>
        <dbReference type="EC" id="2.7.11.1"/>
    </reaction>
</comment>
<reference evidence="11" key="3">
    <citation type="submission" date="2025-08" db="UniProtKB">
        <authorList>
            <consortium name="RefSeq"/>
        </authorList>
    </citation>
    <scope>IDENTIFICATION</scope>
    <source>
        <strain evidence="11">NI907</strain>
    </source>
</reference>
<dbReference type="Proteomes" id="UP000515153">
    <property type="component" value="Unplaced"/>
</dbReference>
<evidence type="ECO:0000313" key="10">
    <source>
        <dbReference type="Proteomes" id="UP000515153"/>
    </source>
</evidence>
<dbReference type="GO" id="GO:0004674">
    <property type="term" value="F:protein serine/threonine kinase activity"/>
    <property type="evidence" value="ECO:0007669"/>
    <property type="project" value="UniProtKB-KW"/>
</dbReference>
<dbReference type="Gene3D" id="1.10.510.10">
    <property type="entry name" value="Transferase(Phosphotransferase) domain 1"/>
    <property type="match status" value="1"/>
</dbReference>
<comment type="catalytic activity">
    <reaction evidence="7">
        <text>L-threonyl-[protein] + ATP = O-phospho-L-threonyl-[protein] + ADP + H(+)</text>
        <dbReference type="Rhea" id="RHEA:46608"/>
        <dbReference type="Rhea" id="RHEA-COMP:11060"/>
        <dbReference type="Rhea" id="RHEA-COMP:11605"/>
        <dbReference type="ChEBI" id="CHEBI:15378"/>
        <dbReference type="ChEBI" id="CHEBI:30013"/>
        <dbReference type="ChEBI" id="CHEBI:30616"/>
        <dbReference type="ChEBI" id="CHEBI:61977"/>
        <dbReference type="ChEBI" id="CHEBI:456216"/>
        <dbReference type="EC" id="2.7.11.1"/>
    </reaction>
</comment>
<dbReference type="InterPro" id="IPR011009">
    <property type="entry name" value="Kinase-like_dom_sf"/>
</dbReference>
<evidence type="ECO:0000256" key="3">
    <source>
        <dbReference type="ARBA" id="ARBA00022679"/>
    </source>
</evidence>
<evidence type="ECO:0000256" key="7">
    <source>
        <dbReference type="ARBA" id="ARBA00047899"/>
    </source>
</evidence>
<accession>A0A6P8BBC7</accession>
<evidence type="ECO:0000313" key="11">
    <source>
        <dbReference type="RefSeq" id="XP_030984492.1"/>
    </source>
</evidence>
<keyword evidence="2" id="KW-0723">Serine/threonine-protein kinase</keyword>
<evidence type="ECO:0000256" key="5">
    <source>
        <dbReference type="ARBA" id="ARBA00022777"/>
    </source>
</evidence>
<proteinExistence type="predicted"/>
<dbReference type="KEGG" id="pgri:PgNI_03087"/>
<dbReference type="SUPFAM" id="SSF56112">
    <property type="entry name" value="Protein kinase-like (PK-like)"/>
    <property type="match status" value="1"/>
</dbReference>
<evidence type="ECO:0000256" key="6">
    <source>
        <dbReference type="ARBA" id="ARBA00022840"/>
    </source>
</evidence>
<dbReference type="EC" id="2.7.11.1" evidence="1"/>
<gene>
    <name evidence="11" type="ORF">PgNI_03087</name>
</gene>
<keyword evidence="4" id="KW-0547">Nucleotide-binding</keyword>
<protein>
    <recommendedName>
        <fullName evidence="1">non-specific serine/threonine protein kinase</fullName>
        <ecNumber evidence="1">2.7.11.1</ecNumber>
    </recommendedName>
</protein>
<organism evidence="10 11">
    <name type="scientific">Pyricularia grisea</name>
    <name type="common">Crabgrass-specific blast fungus</name>
    <name type="synonym">Magnaporthe grisea</name>
    <dbReference type="NCBI Taxonomy" id="148305"/>
    <lineage>
        <taxon>Eukaryota</taxon>
        <taxon>Fungi</taxon>
        <taxon>Dikarya</taxon>
        <taxon>Ascomycota</taxon>
        <taxon>Pezizomycotina</taxon>
        <taxon>Sordariomycetes</taxon>
        <taxon>Sordariomycetidae</taxon>
        <taxon>Magnaporthales</taxon>
        <taxon>Pyriculariaceae</taxon>
        <taxon>Pyricularia</taxon>
    </lineage>
</organism>
<keyword evidence="5" id="KW-0418">Kinase</keyword>
<reference evidence="11" key="1">
    <citation type="journal article" date="2019" name="Mol. Biol. Evol.">
        <title>Blast fungal genomes show frequent chromosomal changes, gene gains and losses, and effector gene turnover.</title>
        <authorList>
            <person name="Gomez Luciano L.B."/>
            <person name="Jason Tsai I."/>
            <person name="Chuma I."/>
            <person name="Tosa Y."/>
            <person name="Chen Y.H."/>
            <person name="Li J.Y."/>
            <person name="Li M.Y."/>
            <person name="Jade Lu M.Y."/>
            <person name="Nakayashiki H."/>
            <person name="Li W.H."/>
        </authorList>
    </citation>
    <scope>NUCLEOTIDE SEQUENCE</scope>
    <source>
        <strain evidence="11">NI907</strain>
    </source>
</reference>
<evidence type="ECO:0000256" key="2">
    <source>
        <dbReference type="ARBA" id="ARBA00022527"/>
    </source>
</evidence>
<dbReference type="PANTHER" id="PTHR47634:SF9">
    <property type="entry name" value="PROTEIN KINASE DOMAIN-CONTAINING PROTEIN-RELATED"/>
    <property type="match status" value="1"/>
</dbReference>
<dbReference type="PANTHER" id="PTHR47634">
    <property type="entry name" value="PROTEIN KINASE DOMAIN-CONTAINING PROTEIN-RELATED"/>
    <property type="match status" value="1"/>
</dbReference>
<keyword evidence="10" id="KW-1185">Reference proteome</keyword>
<evidence type="ECO:0000259" key="9">
    <source>
        <dbReference type="SMART" id="SM00220"/>
    </source>
</evidence>
<feature type="domain" description="Protein kinase" evidence="9">
    <location>
        <begin position="66"/>
        <end position="299"/>
    </location>
</feature>
<dbReference type="GO" id="GO:0000245">
    <property type="term" value="P:spliceosomal complex assembly"/>
    <property type="evidence" value="ECO:0007669"/>
    <property type="project" value="TreeGrafter"/>
</dbReference>
<dbReference type="GO" id="GO:0005634">
    <property type="term" value="C:nucleus"/>
    <property type="evidence" value="ECO:0007669"/>
    <property type="project" value="TreeGrafter"/>
</dbReference>
<evidence type="ECO:0000256" key="8">
    <source>
        <dbReference type="ARBA" id="ARBA00048679"/>
    </source>
</evidence>
<dbReference type="GeneID" id="41958052"/>
<keyword evidence="3" id="KW-0808">Transferase</keyword>
<dbReference type="RefSeq" id="XP_030984492.1">
    <property type="nucleotide sequence ID" value="XM_031123141.1"/>
</dbReference>
<reference evidence="11" key="2">
    <citation type="submission" date="2019-10" db="EMBL/GenBank/DDBJ databases">
        <authorList>
            <consortium name="NCBI Genome Project"/>
        </authorList>
    </citation>
    <scope>NUCLEOTIDE SEQUENCE</scope>
    <source>
        <strain evidence="11">NI907</strain>
    </source>
</reference>
<dbReference type="SMART" id="SM00220">
    <property type="entry name" value="S_TKc"/>
    <property type="match status" value="1"/>
</dbReference>
<evidence type="ECO:0000256" key="4">
    <source>
        <dbReference type="ARBA" id="ARBA00022741"/>
    </source>
</evidence>
<dbReference type="InterPro" id="IPR051334">
    <property type="entry name" value="SRPK"/>
</dbReference>
<name>A0A6P8BBC7_PYRGI</name>
<dbReference type="GO" id="GO:0050684">
    <property type="term" value="P:regulation of mRNA processing"/>
    <property type="evidence" value="ECO:0007669"/>
    <property type="project" value="TreeGrafter"/>
</dbReference>
<dbReference type="InterPro" id="IPR000719">
    <property type="entry name" value="Prot_kinase_dom"/>
</dbReference>
<dbReference type="AlphaFoldDB" id="A0A6P8BBC7"/>
<keyword evidence="6" id="KW-0067">ATP-binding</keyword>
<dbReference type="Gene3D" id="3.30.200.20">
    <property type="entry name" value="Phosphorylase Kinase, domain 1"/>
    <property type="match status" value="1"/>
</dbReference>
<sequence>MNELGAYLDSDRTRLFCSPLLAFIDRPTGEFKYLPYNLDGESENLENYEPGGFHPVHLGDEYDGRYRVVHKLYLGGFSTVWLVRDFIDNRWAALKIVIARESPEYEHRSVINSDPSVSGSRFFSTVERKFWLNGPNGRHLCLVFPFGEPQTCQLLTYSGEPPGPHGPDYIVAHLDFCASSTFLSSEICIIDFGQSFKANNSTLGDLPEQWKDVQFDEDGLVVKDDGDENQEEQGEPLTQLETLGGYFTGYSEETDEMLKAFPKIGEPEASHHIDLLSKIFVYDPEKRPSAEEIPTHPGFHLAEAQ</sequence>
<evidence type="ECO:0000256" key="1">
    <source>
        <dbReference type="ARBA" id="ARBA00012513"/>
    </source>
</evidence>
<dbReference type="GO" id="GO:0005524">
    <property type="term" value="F:ATP binding"/>
    <property type="evidence" value="ECO:0007669"/>
    <property type="project" value="UniProtKB-KW"/>
</dbReference>